<proteinExistence type="inferred from homology"/>
<dbReference type="Gene3D" id="1.10.287.950">
    <property type="entry name" value="Methyl-accepting chemotaxis protein"/>
    <property type="match status" value="1"/>
</dbReference>
<dbReference type="SMART" id="SM00283">
    <property type="entry name" value="MA"/>
    <property type="match status" value="1"/>
</dbReference>
<feature type="region of interest" description="Disordered" evidence="4">
    <location>
        <begin position="1"/>
        <end position="20"/>
    </location>
</feature>
<dbReference type="HOGENOM" id="CLU_000445_21_1_5"/>
<evidence type="ECO:0000256" key="2">
    <source>
        <dbReference type="ARBA" id="ARBA00029447"/>
    </source>
</evidence>
<gene>
    <name evidence="6" type="ORF">W911_11895</name>
</gene>
<evidence type="ECO:0000313" key="7">
    <source>
        <dbReference type="Proteomes" id="UP000018542"/>
    </source>
</evidence>
<dbReference type="InterPro" id="IPR004090">
    <property type="entry name" value="Chemotax_Me-accpt_rcpt"/>
</dbReference>
<dbReference type="GO" id="GO:0007165">
    <property type="term" value="P:signal transduction"/>
    <property type="evidence" value="ECO:0007669"/>
    <property type="project" value="UniProtKB-KW"/>
</dbReference>
<dbReference type="GO" id="GO:0006935">
    <property type="term" value="P:chemotaxis"/>
    <property type="evidence" value="ECO:0007669"/>
    <property type="project" value="InterPro"/>
</dbReference>
<organism evidence="6 7">
    <name type="scientific">Hyphomicrobium nitrativorans NL23</name>
    <dbReference type="NCBI Taxonomy" id="1029756"/>
    <lineage>
        <taxon>Bacteria</taxon>
        <taxon>Pseudomonadati</taxon>
        <taxon>Pseudomonadota</taxon>
        <taxon>Alphaproteobacteria</taxon>
        <taxon>Hyphomicrobiales</taxon>
        <taxon>Hyphomicrobiaceae</taxon>
        <taxon>Hyphomicrobium</taxon>
    </lineage>
</organism>
<dbReference type="KEGG" id="hni:W911_11895"/>
<comment type="similarity">
    <text evidence="2">Belongs to the methyl-accepting chemotaxis (MCP) protein family.</text>
</comment>
<dbReference type="OrthoDB" id="4514964at2"/>
<protein>
    <recommendedName>
        <fullName evidence="5">Methyl-accepting transducer domain-containing protein</fullName>
    </recommendedName>
</protein>
<evidence type="ECO:0000313" key="6">
    <source>
        <dbReference type="EMBL" id="AHB50236.1"/>
    </source>
</evidence>
<dbReference type="RefSeq" id="WP_023787720.1">
    <property type="nucleotide sequence ID" value="NC_022997.1"/>
</dbReference>
<dbReference type="Pfam" id="PF00015">
    <property type="entry name" value="MCPsignal"/>
    <property type="match status" value="1"/>
</dbReference>
<dbReference type="PANTHER" id="PTHR32089">
    <property type="entry name" value="METHYL-ACCEPTING CHEMOTAXIS PROTEIN MCPB"/>
    <property type="match status" value="1"/>
</dbReference>
<evidence type="ECO:0000256" key="3">
    <source>
        <dbReference type="PROSITE-ProRule" id="PRU00284"/>
    </source>
</evidence>
<dbReference type="PATRIC" id="fig|1029756.8.peg.2469"/>
<dbReference type="STRING" id="1029756.W911_11895"/>
<keyword evidence="7" id="KW-1185">Reference proteome</keyword>
<dbReference type="PRINTS" id="PR00260">
    <property type="entry name" value="CHEMTRNSDUCR"/>
</dbReference>
<keyword evidence="1 3" id="KW-0807">Transducer</keyword>
<dbReference type="AlphaFoldDB" id="V5SH70"/>
<dbReference type="PANTHER" id="PTHR32089:SF112">
    <property type="entry name" value="LYSOZYME-LIKE PROTEIN-RELATED"/>
    <property type="match status" value="1"/>
</dbReference>
<name>V5SH70_9HYPH</name>
<reference evidence="6 7" key="1">
    <citation type="journal article" date="2014" name="Genome Announc.">
        <title>Complete Genome Sequence of Hyphomicrobium nitrativorans Strain NL23, a Denitrifying Bacterium Isolated from Biofilm of a Methanol-Fed Denitrification System Treating Seawater at the Montreal Biodome.</title>
        <authorList>
            <person name="Martineau C."/>
            <person name="Villeneuve C."/>
            <person name="Mauffrey F."/>
            <person name="Villemur R."/>
        </authorList>
    </citation>
    <scope>NUCLEOTIDE SEQUENCE [LARGE SCALE GENOMIC DNA]</scope>
    <source>
        <strain evidence="6">NL23</strain>
    </source>
</reference>
<sequence>MRRSDEAPPQSAGQPAAHTAAHEQQLVDALEALIRSKLEQNVPVPGNVGAALDRLVDLVKTANTNQVKLASSLGREASEAAINIGWLSHDFSEVAQSTVSISSAVEEMATSIAELSTVSAESAMQTENARDTMRSCINDSRAAIEAMSNIQAQSSKIGEQVSVLQSAVDQIGEMATSIDSIARQTNLLALNATIEAARAGEAGRGFAVVAAEVKTLSVETGKATQEIRSRVEALTREMREIAHAVTDSLKSVTSGSAVVTQVGTIIESMGDEVAEVADRIRGLSNVLEQQRAATTEITQNVVRISEKAVKSKDEVQKIGERLDGCDVILRRAFENVELPIRHPALIRTGSEVLAWKRQLAQILLGAIPAPSTSPQLAQGNVIAEAETVARASGSSMLAAELASALSDVQSQGTKMIDEVRNQNWGNATPAYIACDEAIAKVHTTLAKLLDRAASA</sequence>
<dbReference type="PROSITE" id="PS50111">
    <property type="entry name" value="CHEMOTAXIS_TRANSDUC_2"/>
    <property type="match status" value="1"/>
</dbReference>
<evidence type="ECO:0000259" key="5">
    <source>
        <dbReference type="PROSITE" id="PS50111"/>
    </source>
</evidence>
<evidence type="ECO:0000256" key="1">
    <source>
        <dbReference type="ARBA" id="ARBA00023224"/>
    </source>
</evidence>
<dbReference type="GO" id="GO:0004888">
    <property type="term" value="F:transmembrane signaling receptor activity"/>
    <property type="evidence" value="ECO:0007669"/>
    <property type="project" value="InterPro"/>
</dbReference>
<dbReference type="Proteomes" id="UP000018542">
    <property type="component" value="Chromosome"/>
</dbReference>
<evidence type="ECO:0000256" key="4">
    <source>
        <dbReference type="SAM" id="MobiDB-lite"/>
    </source>
</evidence>
<dbReference type="InterPro" id="IPR004089">
    <property type="entry name" value="MCPsignal_dom"/>
</dbReference>
<dbReference type="SUPFAM" id="SSF58104">
    <property type="entry name" value="Methyl-accepting chemotaxis protein (MCP) signaling domain"/>
    <property type="match status" value="1"/>
</dbReference>
<feature type="domain" description="Methyl-accepting transducer" evidence="5">
    <location>
        <begin position="76"/>
        <end position="305"/>
    </location>
</feature>
<accession>V5SH70</accession>
<dbReference type="GO" id="GO:0016020">
    <property type="term" value="C:membrane"/>
    <property type="evidence" value="ECO:0007669"/>
    <property type="project" value="InterPro"/>
</dbReference>
<dbReference type="EMBL" id="CP006912">
    <property type="protein sequence ID" value="AHB50236.1"/>
    <property type="molecule type" value="Genomic_DNA"/>
</dbReference>